<dbReference type="STRING" id="685588.A0A067T4Z7"/>
<dbReference type="Proteomes" id="UP000027222">
    <property type="component" value="Unassembled WGS sequence"/>
</dbReference>
<keyword evidence="3" id="KW-0805">Transcription regulation</keyword>
<feature type="compositionally biased region" description="Basic residues" evidence="6">
    <location>
        <begin position="357"/>
        <end position="368"/>
    </location>
</feature>
<organism evidence="7 8">
    <name type="scientific">Galerina marginata (strain CBS 339.88)</name>
    <dbReference type="NCBI Taxonomy" id="685588"/>
    <lineage>
        <taxon>Eukaryota</taxon>
        <taxon>Fungi</taxon>
        <taxon>Dikarya</taxon>
        <taxon>Basidiomycota</taxon>
        <taxon>Agaricomycotina</taxon>
        <taxon>Agaricomycetes</taxon>
        <taxon>Agaricomycetidae</taxon>
        <taxon>Agaricales</taxon>
        <taxon>Agaricineae</taxon>
        <taxon>Strophariaceae</taxon>
        <taxon>Galerina</taxon>
    </lineage>
</organism>
<feature type="region of interest" description="Disordered" evidence="6">
    <location>
        <begin position="430"/>
        <end position="468"/>
    </location>
</feature>
<sequence>MLVPIRIEFDVEHHKMRDTFIWNLNDPVVTPEAFAQSLVEDYALAPSYHSVISKAIADQLADFRTHSARYDGDGAELVDDDDEEEGGEGGEDAGMIRGALDGEAVKWWDAWRRRVRAESTRAEEKAEEEEEDEENEDDDDERERERERRGKRVNGHVKRKKTSKSVKHEENDDDDASMLADTEFDGDEESDRKVAFEIDEEDEQEEDEAFKSMSVDEFRLDDKAMHEDMRILVKLDIIVGSIKLDDQFEWDLDNPSASPEDFAEVYTQELGLGGEFKTAIAHSIREQVQTYQKSLFLVGHPSDGTPILDDELKQAFLPPLTAGARPVSEVQSFTPLLNYLSDGELERTEKERDKDLNKRRKRNTRGRRGIALPDREPIRTYRTPAIGFPELDAATLALAAAANAPMSRRAAAAAASLTIANMVASENGTAFMPQSMPSQAPQPPPAAVAAASKDKKPKGLFKPPAYPPTVLRPRALVAAPTPSTAADTMGMPSGQTDADAPASSSLSLSGAALNAQDSRTNRVLSAKRAKELEREAKEKEFVDGQHPNYIDGVWHCSNCGCPESIAVGRRKGPLGDKSQCGTCGKFWHRHRRPRPVEYNSDPDFHSGIKHKDPDATKTPASKKKGAAAALRAQSAAHSATPAADASEPQTPTRSNGDAEGGSSRRSPTLEKQTRDRDDDDDDRAMSPVSTASSASEPPLAQRVKMNGASHAKPAPTAPPTPAALPLATPVKAEQHTPASVAPTPASGATPTTTSAGAPASPSRTWPPQWLSSAVAQMQARYPHDKFEAILRKVNASSTPEWRIKCLDCPGGLYTPGPGETLSNYDVHLKNRQHRQRVNERLAGPGSNFPKTAISDKNVEVLTAWRSIRAHPKFKDTDINELCSEFTNNARCDGTKVVLEPSGVHSILENLSKKQ</sequence>
<feature type="compositionally biased region" description="Basic and acidic residues" evidence="6">
    <location>
        <begin position="667"/>
        <end position="676"/>
    </location>
</feature>
<evidence type="ECO:0000256" key="2">
    <source>
        <dbReference type="ARBA" id="ARBA00010239"/>
    </source>
</evidence>
<feature type="compositionally biased region" description="Low complexity" evidence="6">
    <location>
        <begin position="498"/>
        <end position="515"/>
    </location>
</feature>
<evidence type="ECO:0008006" key="9">
    <source>
        <dbReference type="Google" id="ProtNLM"/>
    </source>
</evidence>
<keyword evidence="5" id="KW-0539">Nucleus</keyword>
<dbReference type="GO" id="GO:0008270">
    <property type="term" value="F:zinc ion binding"/>
    <property type="evidence" value="ECO:0007669"/>
    <property type="project" value="InterPro"/>
</dbReference>
<feature type="compositionally biased region" description="Basic and acidic residues" evidence="6">
    <location>
        <begin position="346"/>
        <end position="356"/>
    </location>
</feature>
<proteinExistence type="inferred from homology"/>
<feature type="compositionally biased region" description="Basic residues" evidence="6">
    <location>
        <begin position="149"/>
        <end position="165"/>
    </location>
</feature>
<evidence type="ECO:0000256" key="6">
    <source>
        <dbReference type="SAM" id="MobiDB-lite"/>
    </source>
</evidence>
<dbReference type="InterPro" id="IPR006939">
    <property type="entry name" value="SNF5"/>
</dbReference>
<dbReference type="GO" id="GO:0000228">
    <property type="term" value="C:nuclear chromosome"/>
    <property type="evidence" value="ECO:0007669"/>
    <property type="project" value="InterPro"/>
</dbReference>
<dbReference type="GO" id="GO:0006338">
    <property type="term" value="P:chromatin remodeling"/>
    <property type="evidence" value="ECO:0007669"/>
    <property type="project" value="InterPro"/>
</dbReference>
<feature type="region of interest" description="Disordered" evidence="6">
    <location>
        <begin position="480"/>
        <end position="519"/>
    </location>
</feature>
<feature type="compositionally biased region" description="Low complexity" evidence="6">
    <location>
        <begin position="732"/>
        <end position="762"/>
    </location>
</feature>
<feature type="compositionally biased region" description="Acidic residues" evidence="6">
    <location>
        <begin position="171"/>
        <end position="189"/>
    </location>
</feature>
<feature type="compositionally biased region" description="Low complexity" evidence="6">
    <location>
        <begin position="626"/>
        <end position="646"/>
    </location>
</feature>
<accession>A0A067T4Z7</accession>
<dbReference type="Pfam" id="PF04855">
    <property type="entry name" value="SNF5"/>
    <property type="match status" value="1"/>
</dbReference>
<dbReference type="AlphaFoldDB" id="A0A067T4Z7"/>
<dbReference type="GO" id="GO:0006355">
    <property type="term" value="P:regulation of DNA-templated transcription"/>
    <property type="evidence" value="ECO:0007669"/>
    <property type="project" value="InterPro"/>
</dbReference>
<feature type="compositionally biased region" description="Basic and acidic residues" evidence="6">
    <location>
        <begin position="602"/>
        <end position="615"/>
    </location>
</feature>
<reference evidence="8" key="1">
    <citation type="journal article" date="2014" name="Proc. Natl. Acad. Sci. U.S.A.">
        <title>Extensive sampling of basidiomycete genomes demonstrates inadequacy of the white-rot/brown-rot paradigm for wood decay fungi.</title>
        <authorList>
            <person name="Riley R."/>
            <person name="Salamov A.A."/>
            <person name="Brown D.W."/>
            <person name="Nagy L.G."/>
            <person name="Floudas D."/>
            <person name="Held B.W."/>
            <person name="Levasseur A."/>
            <person name="Lombard V."/>
            <person name="Morin E."/>
            <person name="Otillar R."/>
            <person name="Lindquist E.A."/>
            <person name="Sun H."/>
            <person name="LaButti K.M."/>
            <person name="Schmutz J."/>
            <person name="Jabbour D."/>
            <person name="Luo H."/>
            <person name="Baker S.E."/>
            <person name="Pisabarro A.G."/>
            <person name="Walton J.D."/>
            <person name="Blanchette R.A."/>
            <person name="Henrissat B."/>
            <person name="Martin F."/>
            <person name="Cullen D."/>
            <person name="Hibbett D.S."/>
            <person name="Grigoriev I.V."/>
        </authorList>
    </citation>
    <scope>NUCLEOTIDE SEQUENCE [LARGE SCALE GENOMIC DNA]</scope>
    <source>
        <strain evidence="8">CBS 339.88</strain>
    </source>
</reference>
<evidence type="ECO:0000256" key="3">
    <source>
        <dbReference type="ARBA" id="ARBA00023015"/>
    </source>
</evidence>
<name>A0A067T4Z7_GALM3</name>
<comment type="subcellular location">
    <subcellularLocation>
        <location evidence="1">Nucleus</location>
    </subcellularLocation>
</comment>
<feature type="compositionally biased region" description="Acidic residues" evidence="6">
    <location>
        <begin position="125"/>
        <end position="142"/>
    </location>
</feature>
<dbReference type="OrthoDB" id="515064at2759"/>
<feature type="region of interest" description="Disordered" evidence="6">
    <location>
        <begin position="118"/>
        <end position="191"/>
    </location>
</feature>
<evidence type="ECO:0000313" key="7">
    <source>
        <dbReference type="EMBL" id="KDR74964.1"/>
    </source>
</evidence>
<evidence type="ECO:0000313" key="8">
    <source>
        <dbReference type="Proteomes" id="UP000027222"/>
    </source>
</evidence>
<protein>
    <recommendedName>
        <fullName evidence="9">SNF5-domain-containing protein</fullName>
    </recommendedName>
</protein>
<feature type="region of interest" description="Disordered" evidence="6">
    <location>
        <begin position="732"/>
        <end position="767"/>
    </location>
</feature>
<feature type="region of interest" description="Disordered" evidence="6">
    <location>
        <begin position="346"/>
        <end position="369"/>
    </location>
</feature>
<dbReference type="HOGENOM" id="CLU_001742_0_0_1"/>
<dbReference type="PANTHER" id="PTHR10019">
    <property type="entry name" value="SNF5"/>
    <property type="match status" value="1"/>
</dbReference>
<evidence type="ECO:0000256" key="4">
    <source>
        <dbReference type="ARBA" id="ARBA00023163"/>
    </source>
</evidence>
<evidence type="ECO:0000256" key="5">
    <source>
        <dbReference type="ARBA" id="ARBA00023242"/>
    </source>
</evidence>
<feature type="region of interest" description="Disordered" evidence="6">
    <location>
        <begin position="593"/>
        <end position="699"/>
    </location>
</feature>
<feature type="compositionally biased region" description="Acidic residues" evidence="6">
    <location>
        <begin position="73"/>
        <end position="91"/>
    </location>
</feature>
<dbReference type="InterPro" id="IPR023167">
    <property type="entry name" value="Yap1_redox_dom_sf"/>
</dbReference>
<gene>
    <name evidence="7" type="ORF">GALMADRAFT_249934</name>
</gene>
<dbReference type="Gene3D" id="3.30.50.10">
    <property type="entry name" value="Erythroid Transcription Factor GATA-1, subunit A"/>
    <property type="match status" value="1"/>
</dbReference>
<dbReference type="InterPro" id="IPR013088">
    <property type="entry name" value="Znf_NHR/GATA"/>
</dbReference>
<evidence type="ECO:0000256" key="1">
    <source>
        <dbReference type="ARBA" id="ARBA00004123"/>
    </source>
</evidence>
<feature type="region of interest" description="Disordered" evidence="6">
    <location>
        <begin position="71"/>
        <end position="98"/>
    </location>
</feature>
<comment type="similarity">
    <text evidence="2">Belongs to the SNF5 family.</text>
</comment>
<keyword evidence="4" id="KW-0804">Transcription</keyword>
<keyword evidence="8" id="KW-1185">Reference proteome</keyword>
<dbReference type="EMBL" id="KL142382">
    <property type="protein sequence ID" value="KDR74964.1"/>
    <property type="molecule type" value="Genomic_DNA"/>
</dbReference>
<dbReference type="SUPFAM" id="SSF111430">
    <property type="entry name" value="YAP1 redox domain"/>
    <property type="match status" value="1"/>
</dbReference>
<dbReference type="Gene3D" id="1.10.238.100">
    <property type="entry name" value="YAP1 redox domain. Chain B"/>
    <property type="match status" value="1"/>
</dbReference>